<organism evidence="7 8">
    <name type="scientific">Streptomyces zagrosensis</name>
    <dbReference type="NCBI Taxonomy" id="1042984"/>
    <lineage>
        <taxon>Bacteria</taxon>
        <taxon>Bacillati</taxon>
        <taxon>Actinomycetota</taxon>
        <taxon>Actinomycetes</taxon>
        <taxon>Kitasatosporales</taxon>
        <taxon>Streptomycetaceae</taxon>
        <taxon>Streptomyces</taxon>
    </lineage>
</organism>
<dbReference type="SUPFAM" id="SSF53850">
    <property type="entry name" value="Periplasmic binding protein-like II"/>
    <property type="match status" value="1"/>
</dbReference>
<dbReference type="Pfam" id="PF00496">
    <property type="entry name" value="SBP_bac_5"/>
    <property type="match status" value="1"/>
</dbReference>
<evidence type="ECO:0000256" key="4">
    <source>
        <dbReference type="ARBA" id="ARBA00022729"/>
    </source>
</evidence>
<dbReference type="EMBL" id="JACHJL010000019">
    <property type="protein sequence ID" value="MBB5938836.1"/>
    <property type="molecule type" value="Genomic_DNA"/>
</dbReference>
<dbReference type="PANTHER" id="PTHR30290:SF10">
    <property type="entry name" value="PERIPLASMIC OLIGOPEPTIDE-BINDING PROTEIN-RELATED"/>
    <property type="match status" value="1"/>
</dbReference>
<evidence type="ECO:0000256" key="5">
    <source>
        <dbReference type="SAM" id="SignalP"/>
    </source>
</evidence>
<dbReference type="PIRSF" id="PIRSF002741">
    <property type="entry name" value="MppA"/>
    <property type="match status" value="1"/>
</dbReference>
<comment type="similarity">
    <text evidence="2">Belongs to the bacterial solute-binding protein 5 family.</text>
</comment>
<dbReference type="GO" id="GO:1904680">
    <property type="term" value="F:peptide transmembrane transporter activity"/>
    <property type="evidence" value="ECO:0007669"/>
    <property type="project" value="TreeGrafter"/>
</dbReference>
<dbReference type="PROSITE" id="PS51257">
    <property type="entry name" value="PROKAR_LIPOPROTEIN"/>
    <property type="match status" value="1"/>
</dbReference>
<evidence type="ECO:0000259" key="6">
    <source>
        <dbReference type="Pfam" id="PF00496"/>
    </source>
</evidence>
<gene>
    <name evidence="7" type="ORF">FHS42_005927</name>
</gene>
<evidence type="ECO:0000256" key="2">
    <source>
        <dbReference type="ARBA" id="ARBA00005695"/>
    </source>
</evidence>
<feature type="chain" id="PRO_5038997990" evidence="5">
    <location>
        <begin position="23"/>
        <end position="531"/>
    </location>
</feature>
<evidence type="ECO:0000256" key="3">
    <source>
        <dbReference type="ARBA" id="ARBA00022448"/>
    </source>
</evidence>
<dbReference type="InterPro" id="IPR030678">
    <property type="entry name" value="Peptide/Ni-bd"/>
</dbReference>
<dbReference type="Gene3D" id="3.10.105.10">
    <property type="entry name" value="Dipeptide-binding Protein, Domain 3"/>
    <property type="match status" value="1"/>
</dbReference>
<keyword evidence="8" id="KW-1185">Reference proteome</keyword>
<feature type="signal peptide" evidence="5">
    <location>
        <begin position="1"/>
        <end position="22"/>
    </location>
</feature>
<dbReference type="InterPro" id="IPR000914">
    <property type="entry name" value="SBP_5_dom"/>
</dbReference>
<comment type="subcellular location">
    <subcellularLocation>
        <location evidence="1">Cell envelope</location>
    </subcellularLocation>
</comment>
<keyword evidence="3" id="KW-0813">Transport</keyword>
<dbReference type="Proteomes" id="UP000588098">
    <property type="component" value="Unassembled WGS sequence"/>
</dbReference>
<comment type="caution">
    <text evidence="7">The sequence shown here is derived from an EMBL/GenBank/DDBJ whole genome shotgun (WGS) entry which is preliminary data.</text>
</comment>
<reference evidence="7 8" key="1">
    <citation type="submission" date="2020-08" db="EMBL/GenBank/DDBJ databases">
        <title>Genomic Encyclopedia of Type Strains, Phase III (KMG-III): the genomes of soil and plant-associated and newly described type strains.</title>
        <authorList>
            <person name="Whitman W."/>
        </authorList>
    </citation>
    <scope>NUCLEOTIDE SEQUENCE [LARGE SCALE GENOMIC DNA]</scope>
    <source>
        <strain evidence="7 8">CECT 8305</strain>
    </source>
</reference>
<dbReference type="GO" id="GO:0030313">
    <property type="term" value="C:cell envelope"/>
    <property type="evidence" value="ECO:0007669"/>
    <property type="project" value="UniProtKB-SubCell"/>
</dbReference>
<dbReference type="Gene3D" id="3.40.190.10">
    <property type="entry name" value="Periplasmic binding protein-like II"/>
    <property type="match status" value="1"/>
</dbReference>
<feature type="domain" description="Solute-binding protein family 5" evidence="6">
    <location>
        <begin position="80"/>
        <end position="447"/>
    </location>
</feature>
<evidence type="ECO:0000313" key="8">
    <source>
        <dbReference type="Proteomes" id="UP000588098"/>
    </source>
</evidence>
<evidence type="ECO:0000256" key="1">
    <source>
        <dbReference type="ARBA" id="ARBA00004196"/>
    </source>
</evidence>
<dbReference type="AlphaFoldDB" id="A0A7W9V214"/>
<dbReference type="GO" id="GO:0043190">
    <property type="term" value="C:ATP-binding cassette (ABC) transporter complex"/>
    <property type="evidence" value="ECO:0007669"/>
    <property type="project" value="InterPro"/>
</dbReference>
<dbReference type="PANTHER" id="PTHR30290">
    <property type="entry name" value="PERIPLASMIC BINDING COMPONENT OF ABC TRANSPORTER"/>
    <property type="match status" value="1"/>
</dbReference>
<dbReference type="InterPro" id="IPR039424">
    <property type="entry name" value="SBP_5"/>
</dbReference>
<accession>A0A7W9V214</accession>
<keyword evidence="4 5" id="KW-0732">Signal</keyword>
<sequence>MRKRDQWLATPLGVGLVAAVLAGCGSGDGASAGTGKRIVMGMSDQVLSTDPAAGYDPGSWLLFNNVFQSLLSFPKGSSTPQPEAAKTCGFKDSESKVFACTLQSGLKFTNGHDLTSEDVKFSFERTLAIDDADGPAVMLSSIDKIDTPDERTVTFRLKTSDATFPQKIASGAGSIVDHREYPKDKLRTDNKAVGSGVYSLDSFDKKEAKFAVNGTYKGPADAQNSGLTMKFFHGDQPALAAAVRKGDIDLAYRGLESPAVAAISAQTGDDAALQVVEGTGSEVQHLVFNMHDPVVRKLGVRKAMAYLIDRSALARDVYQRTVQPLYSIVPAGITTHKTPYYDMYGDDPQQAKTKAKAALRADGITDKVKLTLWATPIRYGPGTGPALRLIAKQLNESGLFEANVQSAEFDAYEKGINNGDYSVYVKGWVPDYPDPDNFIAPFFGPDNVLANHYDAGDITSKLLPRTAGKVNRAATVDDFERIQQKVAKDLPVIPLWQGKQYAVARDSVSGLQWSLDASTVFRFWEIGKSDD</sequence>
<dbReference type="RefSeq" id="WP_184576966.1">
    <property type="nucleotide sequence ID" value="NZ_JACHJL010000019.1"/>
</dbReference>
<proteinExistence type="inferred from homology"/>
<evidence type="ECO:0000313" key="7">
    <source>
        <dbReference type="EMBL" id="MBB5938836.1"/>
    </source>
</evidence>
<dbReference type="GO" id="GO:0042597">
    <property type="term" value="C:periplasmic space"/>
    <property type="evidence" value="ECO:0007669"/>
    <property type="project" value="UniProtKB-ARBA"/>
</dbReference>
<name>A0A7W9V214_9ACTN</name>
<protein>
    <submittedName>
        <fullName evidence="7">Peptide/nickel transport system substrate-binding protein</fullName>
    </submittedName>
</protein>
<dbReference type="GO" id="GO:0015833">
    <property type="term" value="P:peptide transport"/>
    <property type="evidence" value="ECO:0007669"/>
    <property type="project" value="TreeGrafter"/>
</dbReference>